<dbReference type="Pfam" id="PF12705">
    <property type="entry name" value="PDDEXK_1"/>
    <property type="match status" value="1"/>
</dbReference>
<keyword evidence="3" id="KW-1185">Reference proteome</keyword>
<evidence type="ECO:0000259" key="1">
    <source>
        <dbReference type="Pfam" id="PF12705"/>
    </source>
</evidence>
<dbReference type="Gene3D" id="3.90.320.10">
    <property type="match status" value="1"/>
</dbReference>
<dbReference type="InterPro" id="IPR038726">
    <property type="entry name" value="PDDEXK_AddAB-type"/>
</dbReference>
<dbReference type="InterPro" id="IPR014153">
    <property type="entry name" value="Ds_break_AddB"/>
</dbReference>
<gene>
    <name evidence="2" type="ORF">GCM10007925_00020</name>
</gene>
<dbReference type="SUPFAM" id="SSF52540">
    <property type="entry name" value="P-loop containing nucleoside triphosphate hydrolases"/>
    <property type="match status" value="1"/>
</dbReference>
<proteinExistence type="predicted"/>
<dbReference type="InterPro" id="IPR011604">
    <property type="entry name" value="PDDEXK-like_dom_sf"/>
</dbReference>
<comment type="caution">
    <text evidence="2">The sequence shown here is derived from an EMBL/GenBank/DDBJ whole genome shotgun (WGS) entry which is preliminary data.</text>
</comment>
<protein>
    <submittedName>
        <fullName evidence="2">Double-strand break repair protein AddB</fullName>
    </submittedName>
</protein>
<evidence type="ECO:0000313" key="3">
    <source>
        <dbReference type="Proteomes" id="UP001156703"/>
    </source>
</evidence>
<dbReference type="RefSeq" id="WP_029940629.1">
    <property type="nucleotide sequence ID" value="NZ_BSOO01000001.1"/>
</dbReference>
<reference evidence="3" key="1">
    <citation type="journal article" date="2019" name="Int. J. Syst. Evol. Microbiol.">
        <title>The Global Catalogue of Microorganisms (GCM) 10K type strain sequencing project: providing services to taxonomists for standard genome sequencing and annotation.</title>
        <authorList>
            <consortium name="The Broad Institute Genomics Platform"/>
            <consortium name="The Broad Institute Genome Sequencing Center for Infectious Disease"/>
            <person name="Wu L."/>
            <person name="Ma J."/>
        </authorList>
    </citation>
    <scope>NUCLEOTIDE SEQUENCE [LARGE SCALE GENOMIC DNA]</scope>
    <source>
        <strain evidence="3">NBRC 102146</strain>
    </source>
</reference>
<accession>A0ABQ5Z4K9</accession>
<name>A0ABQ5Z4K9_9SPHN</name>
<evidence type="ECO:0000313" key="2">
    <source>
        <dbReference type="EMBL" id="GLR46291.1"/>
    </source>
</evidence>
<dbReference type="EMBL" id="BSOO01000001">
    <property type="protein sequence ID" value="GLR46291.1"/>
    <property type="molecule type" value="Genomic_DNA"/>
</dbReference>
<dbReference type="Proteomes" id="UP001156703">
    <property type="component" value="Unassembled WGS sequence"/>
</dbReference>
<dbReference type="InterPro" id="IPR027417">
    <property type="entry name" value="P-loop_NTPase"/>
</dbReference>
<organism evidence="2 3">
    <name type="scientific">Sphingomonas astaxanthinifaciens DSM 22298</name>
    <dbReference type="NCBI Taxonomy" id="1123267"/>
    <lineage>
        <taxon>Bacteria</taxon>
        <taxon>Pseudomonadati</taxon>
        <taxon>Pseudomonadota</taxon>
        <taxon>Alphaproteobacteria</taxon>
        <taxon>Sphingomonadales</taxon>
        <taxon>Sphingomonadaceae</taxon>
        <taxon>Sphingomonas</taxon>
    </lineage>
</organism>
<feature type="domain" description="PD-(D/E)XK endonuclease-like" evidence="1">
    <location>
        <begin position="716"/>
        <end position="946"/>
    </location>
</feature>
<sequence>MSEAAPRPAVFSIPAEASFADALATELVRRFTGDPLALARGRILLPNARAVRSVTEAFVRASGAGLLLPRLIPVGDPALDERIGGALEPVSGDPVPPAIDPLTRQAELALLIREERGGSTAEAWRLAAELGRTLDQLLVEEKTPADLAAILGAQDDLAGHQQRALEQLGVLLERWPERRAGLGRIELTERRNRLLNATARRWQAAPPPGFTIAAGITTAAPAIAGLLRVIAGLPEGKVVLPGLADAALLSDEQWEALGSERPDDPQRPEPTHPQYHLKLLLDRMGIGRAEVQQWPSTSAAPDGPARSRAAAQALTAASFSHEWSRLGQEQRELGPVKLAVFPDPAAEAQGIALALRAALETPGRTAALVTPDRQLARRVGEHLKRWGIEADDSAGTPLGLRPPGTLLLVLTAAGAEGLAPVALLALLGHPLVRAGEGRLGWLDDVRTLDLALRGPRPLPGLAGLDRLLAQRHAERPRRGIAEGWERIRPALVPVEGLLAEGTTLADLAARLRETGTALCGDQLWSGPDGRAAADLLAAIEASPSTARLPVGTDDAVPLLRSLLDAVAVRPPYGQHPRVSILGLLEARLIKTDLMVLAGLNEGVWPAPPNPDPWLPVKVRRQLGLPGPELRIGLSAHDFASLLCAKDVLLSRARRDGRSPTVSSRLLLRLEALTGSLRRDTELERLAIVLDDPVEERPVARPRPCPPVADRPRSIRVTDLDRLKADPFSFYAKAMLRLRPLDDLAADQDAAWRGTIVHALFEQWHDEDQCAPAQLLPRARTLLAADDIHPLMRALWGPRLLEAIAVLADHEAALQEEGRRPAGAEVDGQAEIAGVKLIGRADRIDRIARGRDELVILDYKTGKPPAKKQVEAGFALQLGLLGLIAEADGFEWVKGKPEGFEYWSLAKPDKGDRRGYVQDMGGTGLLEEARRHFAEAAARWLTGDEPFTAKLQPRFARYGDYDQLMRLEEWLGRAEA</sequence>
<dbReference type="NCBIfam" id="TIGR02786">
    <property type="entry name" value="addB_alphas"/>
    <property type="match status" value="1"/>
</dbReference>